<evidence type="ECO:0000256" key="2">
    <source>
        <dbReference type="ARBA" id="ARBA00022980"/>
    </source>
</evidence>
<protein>
    <recommendedName>
        <fullName evidence="4 5">Large ribosomal subunit protein uL10</fullName>
    </recommendedName>
</protein>
<dbReference type="GO" id="GO:0005840">
    <property type="term" value="C:ribosome"/>
    <property type="evidence" value="ECO:0007669"/>
    <property type="project" value="UniProtKB-KW"/>
</dbReference>
<comment type="subunit">
    <text evidence="5">Part of the ribosomal stalk of the 50S ribosomal subunit. The N-terminus interacts with L11 and the large rRNA to form the base of the stalk. The C-terminus forms an elongated spine to which L12 dimers bind in a sequential fashion forming a multimeric L10(L12)X complex.</text>
</comment>
<dbReference type="SUPFAM" id="SSF160369">
    <property type="entry name" value="Ribosomal protein L10-like"/>
    <property type="match status" value="1"/>
</dbReference>
<evidence type="ECO:0000313" key="6">
    <source>
        <dbReference type="EMBL" id="MDJ1645522.1"/>
    </source>
</evidence>
<dbReference type="AlphaFoldDB" id="A0AAJ1UWE2"/>
<dbReference type="EMBL" id="JASDDP010000004">
    <property type="protein sequence ID" value="MDJ1645522.1"/>
    <property type="molecule type" value="Genomic_DNA"/>
</dbReference>
<evidence type="ECO:0000256" key="5">
    <source>
        <dbReference type="HAMAP-Rule" id="MF_00362"/>
    </source>
</evidence>
<gene>
    <name evidence="5 6" type="primary">rplJ</name>
    <name evidence="6" type="ORF">QLQ80_00245</name>
</gene>
<dbReference type="InterPro" id="IPR043141">
    <property type="entry name" value="Ribosomal_uL10-like_sf"/>
</dbReference>
<keyword evidence="5" id="KW-0699">rRNA-binding</keyword>
<dbReference type="PANTHER" id="PTHR11560">
    <property type="entry name" value="39S RIBOSOMAL PROTEIN L10, MITOCHONDRIAL"/>
    <property type="match status" value="1"/>
</dbReference>
<dbReference type="NCBIfam" id="NF000955">
    <property type="entry name" value="PRK00099.1-1"/>
    <property type="match status" value="1"/>
</dbReference>
<dbReference type="Proteomes" id="UP001224428">
    <property type="component" value="Unassembled WGS sequence"/>
</dbReference>
<dbReference type="RefSeq" id="WP_283827078.1">
    <property type="nucleotide sequence ID" value="NZ_JASDDP010000004.1"/>
</dbReference>
<dbReference type="InterPro" id="IPR001790">
    <property type="entry name" value="Ribosomal_uL10"/>
</dbReference>
<evidence type="ECO:0000256" key="4">
    <source>
        <dbReference type="ARBA" id="ARBA00035202"/>
    </source>
</evidence>
<keyword evidence="7" id="KW-1185">Reference proteome</keyword>
<organism evidence="6 7">
    <name type="scientific">Mycoplasma phocimorsus</name>
    <dbReference type="NCBI Taxonomy" id="3045839"/>
    <lineage>
        <taxon>Bacteria</taxon>
        <taxon>Bacillati</taxon>
        <taxon>Mycoplasmatota</taxon>
        <taxon>Mollicutes</taxon>
        <taxon>Mycoplasmataceae</taxon>
        <taxon>Mycoplasma</taxon>
    </lineage>
</organism>
<sequence>MAQSKFRLIKEKTVNEISNKISNSKALVVAKFIGLTVSDLENLRKEAKVKGVEIKVYKNRLFKIASNNNGLSELDQYLVGSSIFAFSNEEDMSAAKVLVEFSKKHKLLEIKAGTFEGKVIDAEGVKMVASLPTYEESLAILGRSLLAPLQQLSIGLKMLVDEGKLISE</sequence>
<name>A0AAJ1UWE2_9MOLU</name>
<dbReference type="Gene3D" id="3.30.70.1730">
    <property type="match status" value="1"/>
</dbReference>
<dbReference type="InterPro" id="IPR022973">
    <property type="entry name" value="Ribosomal_uL10_bac"/>
</dbReference>
<keyword evidence="2 5" id="KW-0689">Ribosomal protein</keyword>
<comment type="caution">
    <text evidence="6">The sequence shown here is derived from an EMBL/GenBank/DDBJ whole genome shotgun (WGS) entry which is preliminary data.</text>
</comment>
<keyword evidence="5" id="KW-0694">RNA-binding</keyword>
<dbReference type="HAMAP" id="MF_00362">
    <property type="entry name" value="Ribosomal_uL10"/>
    <property type="match status" value="1"/>
</dbReference>
<accession>A0AAJ1UWE2</accession>
<dbReference type="InterPro" id="IPR047865">
    <property type="entry name" value="Ribosomal_uL10_bac_type"/>
</dbReference>
<dbReference type="GO" id="GO:0006412">
    <property type="term" value="P:translation"/>
    <property type="evidence" value="ECO:0007669"/>
    <property type="project" value="UniProtKB-UniRule"/>
</dbReference>
<evidence type="ECO:0000313" key="7">
    <source>
        <dbReference type="Proteomes" id="UP001224428"/>
    </source>
</evidence>
<dbReference type="GO" id="GO:0070180">
    <property type="term" value="F:large ribosomal subunit rRNA binding"/>
    <property type="evidence" value="ECO:0007669"/>
    <property type="project" value="UniProtKB-UniRule"/>
</dbReference>
<reference evidence="6" key="1">
    <citation type="submission" date="2023-05" db="EMBL/GenBank/DDBJ databases">
        <title>Mycoplasma phocimorsus sp. nov., isolated from Scandinavian patients with seal finger or septic arthritis after contact with seals.</title>
        <authorList>
            <person name="Skafte-Holm A."/>
            <person name="Pedersen T.R."/>
            <person name="Froelund M."/>
            <person name="Stegger M."/>
            <person name="Qvortrup K."/>
            <person name="Michaels D.L."/>
            <person name="Brown D.R."/>
            <person name="Jensen J.S."/>
        </authorList>
    </citation>
    <scope>NUCLEOTIDE SEQUENCE</scope>
    <source>
        <strain evidence="6">M5725</strain>
    </source>
</reference>
<dbReference type="GO" id="GO:1990904">
    <property type="term" value="C:ribonucleoprotein complex"/>
    <property type="evidence" value="ECO:0007669"/>
    <property type="project" value="UniProtKB-KW"/>
</dbReference>
<keyword evidence="3 5" id="KW-0687">Ribonucleoprotein</keyword>
<dbReference type="Pfam" id="PF00466">
    <property type="entry name" value="Ribosomal_L10"/>
    <property type="match status" value="1"/>
</dbReference>
<proteinExistence type="inferred from homology"/>
<dbReference type="CDD" id="cd05797">
    <property type="entry name" value="Ribosomal_L10"/>
    <property type="match status" value="1"/>
</dbReference>
<comment type="similarity">
    <text evidence="1 5">Belongs to the universal ribosomal protein uL10 family.</text>
</comment>
<evidence type="ECO:0000256" key="1">
    <source>
        <dbReference type="ARBA" id="ARBA00008889"/>
    </source>
</evidence>
<evidence type="ECO:0000256" key="3">
    <source>
        <dbReference type="ARBA" id="ARBA00023274"/>
    </source>
</evidence>
<comment type="function">
    <text evidence="5">Forms part of the ribosomal stalk, playing a central role in the interaction of the ribosome with GTP-bound translation factors.</text>
</comment>